<keyword evidence="7 12" id="KW-0694">RNA-binding</keyword>
<dbReference type="Proteomes" id="UP000256690">
    <property type="component" value="Unassembled WGS sequence"/>
</dbReference>
<keyword evidence="11" id="KW-0687">Ribonucleoprotein</keyword>
<proteinExistence type="inferred from homology"/>
<dbReference type="GO" id="GO:0007021">
    <property type="term" value="P:tubulin complex assembly"/>
    <property type="evidence" value="ECO:0007669"/>
    <property type="project" value="InterPro"/>
</dbReference>
<evidence type="ECO:0000256" key="4">
    <source>
        <dbReference type="ARBA" id="ARBA00022728"/>
    </source>
</evidence>
<dbReference type="InterPro" id="IPR002347">
    <property type="entry name" value="SDR_fam"/>
</dbReference>
<evidence type="ECO:0000256" key="8">
    <source>
        <dbReference type="ARBA" id="ARBA00023186"/>
    </source>
</evidence>
<dbReference type="Pfam" id="PF12612">
    <property type="entry name" value="TFCD_C"/>
    <property type="match status" value="1"/>
</dbReference>
<dbReference type="Pfam" id="PF00106">
    <property type="entry name" value="adh_short"/>
    <property type="match status" value="1"/>
</dbReference>
<protein>
    <submittedName>
        <fullName evidence="15">Putative tubulin-specific chaperone D</fullName>
    </submittedName>
</protein>
<evidence type="ECO:0000256" key="9">
    <source>
        <dbReference type="ARBA" id="ARBA00023187"/>
    </source>
</evidence>
<keyword evidence="9" id="KW-0508">mRNA splicing</keyword>
<dbReference type="InterPro" id="IPR012677">
    <property type="entry name" value="Nucleotide-bd_a/b_plait_sf"/>
</dbReference>
<keyword evidence="4" id="KW-0747">Spliceosome</keyword>
<organism evidence="15 16">
    <name type="scientific">Aspergillus mulundensis</name>
    <dbReference type="NCBI Taxonomy" id="1810919"/>
    <lineage>
        <taxon>Eukaryota</taxon>
        <taxon>Fungi</taxon>
        <taxon>Dikarya</taxon>
        <taxon>Ascomycota</taxon>
        <taxon>Pezizomycotina</taxon>
        <taxon>Eurotiomycetes</taxon>
        <taxon>Eurotiomycetidae</taxon>
        <taxon>Eurotiales</taxon>
        <taxon>Aspergillaceae</taxon>
        <taxon>Aspergillus</taxon>
        <taxon>Aspergillus subgen. Nidulantes</taxon>
    </lineage>
</organism>
<dbReference type="GO" id="GO:0048487">
    <property type="term" value="F:beta-tubulin binding"/>
    <property type="evidence" value="ECO:0007669"/>
    <property type="project" value="InterPro"/>
</dbReference>
<dbReference type="Gene3D" id="3.30.70.330">
    <property type="match status" value="2"/>
</dbReference>
<dbReference type="GeneID" id="38120442"/>
<dbReference type="CDD" id="cd12246">
    <property type="entry name" value="RRM1_U1A_like"/>
    <property type="match status" value="1"/>
</dbReference>
<evidence type="ECO:0000256" key="12">
    <source>
        <dbReference type="PROSITE-ProRule" id="PRU00176"/>
    </source>
</evidence>
<sequence>MTSLSITGDSIPSLEGKVALISGGSSGIGHAAALILLSKGATVHILDVNPPPPPEPDRLIFHSCNITSWSSLLSIFTSIGAVDYVFANAGVSESTNYFADTFDATGQLEEPTYDVLEVNLRGVLNIVKLAWSSMKKHGRKGSIVITSSATAYAPEQSLPVYAAGKSALIGLIRSLRSVITQDGITINGVAPAATITSLLPSHLAAPIMAAGLPVSSAHFVGLALVYSATAMQERKVEVYGKEEEKVLYGEERWNGRVILTLGDSYTELEEAKPIMDAADDREVKLQRASGDLVEEFLVKLPSLLWKPQSTKKSVRVPRRWTLASKTERLVNLLEPFQEWPQLLDPHLQSLLPPLVDALLAYLLMHRDQYASKSENQQAKSLYPLPRAICRLLYTFCKVRGVKVISRFLNNEPKYLDPLLRAFIEWDAAEPNGSNGDIPLRLVWEERYVLLIWLSHLLLAPFDLSSMSSNDIPVPYRGNELIDRLPPQTPAVTKSLLSVALAYVNVAGKEREAATMLLARLALRGDMQALGILRSLTDWAFTVLHPSAGTGPLVVYAYLGILSFLARLTGSGQAEDFAPLIIPVFQQTIRLVQGGTAVSQVILSSALARKTMIKIIRSITVMALSLSERSSSPLSDDQVSYILEEAIDNFLTALADKDTPVRFAASKALSIVTLRLDPGMATEVIEAVTGSLEENILHETMEGKIITPSEARKLGTSMLKRNLSAVDAQRWQGHILTLGHLLFRHAPPTHQLPNVLQPLVSGLDFEQRSSTGSSVGTGVRDAACFGIWAISRKYTTQEVLAINRQEIYSSTAQNDVNILQMLAIELVCAACVDPSGNIRRGASAALQELIGRHPNTIVEGIPIVQVVDYHAVARRSRAMIDVAKATVALSSQYWSPLVEALMQWRGIGSADAESRRHAAKALGVLRTQEASKSVLIVLQKLWNKLHSIPRSDVETRHGCMLAISSVIDAFTGFNSSEIGQAEDDVLGVAKQISKFWEIFDSPVGPNKDDLTLQTSRPELTAEASSCLISSLSQSSARVQELLDSEPSLTLLEKTCKTLMLCLSRSDDVSIEASSNAISQLWSLLPSSKQDETMQAWFSHIRSTRNLPTGRGQISVLGSIFGKLSPADAARDSVIEELIRCAEKEELIEKRVAAVKSFTTGVLPHIDVTENISKSLIGFLNDYTTDRRGDIGSLVRLEGIQAAKVVLQRKVSVTNPSHVQDIAGCLCRLAAEKLDKVRLEAWLCLQISWESASEFPPLSRRYEHFSQVCTTEYFVQLLKLQAIDWLRLPLFQGLATSAVAGAEGLIRATRSALIQSINRQSIEQHPEVATAIIHDLLQVLNEKLSDDRYAIPILETTAFLLDGYVASVPSFQSPTLRRMFVLIQKSHFKSSNLARLEAAIRAYAPLSRLHQVRGDVLKKLTGMLLHPFPRVRAMVAEYLFMETELALVKREDWTSQPSKLKGKVEEVRNLEERIKPDELKEALSEIFSEYGTILEIIAKKNLKAKGQAFIVFDNVESATRAIDEINGFDLFDKPMVLDYAKTRSDATVLREGGDDELEAHKRRRLAEKERRQAHEALEAQKKLKRPPVGAPEPGRPVKAAKGAGLKPTSGAATAVIPDEYLPPNKILFLRELPDTADQESLTAVFGRFEGFREVRLVPGRKGIAFVEYESESGAISAKEATSGMSMGPEGKPIRVTYQRQ</sequence>
<dbReference type="Pfam" id="PF23579">
    <property type="entry name" value="ARM_TBCD"/>
    <property type="match status" value="1"/>
</dbReference>
<evidence type="ECO:0000256" key="10">
    <source>
        <dbReference type="ARBA" id="ARBA00023242"/>
    </source>
</evidence>
<evidence type="ECO:0000256" key="6">
    <source>
        <dbReference type="ARBA" id="ARBA00022857"/>
    </source>
</evidence>
<dbReference type="PANTHER" id="PTHR12658:SF0">
    <property type="entry name" value="TUBULIN-SPECIFIC CHAPERONE D"/>
    <property type="match status" value="1"/>
</dbReference>
<dbReference type="CDD" id="cd12247">
    <property type="entry name" value="RRM2_U1A_like"/>
    <property type="match status" value="1"/>
</dbReference>
<keyword evidence="5" id="KW-0677">Repeat</keyword>
<dbReference type="InterPro" id="IPR036291">
    <property type="entry name" value="NAD(P)-bd_dom_sf"/>
</dbReference>
<dbReference type="Pfam" id="PF25767">
    <property type="entry name" value="ARM_TBCD_2nd"/>
    <property type="match status" value="2"/>
</dbReference>
<dbReference type="PANTHER" id="PTHR12658">
    <property type="entry name" value="BETA-TUBULIN COFACTOR D"/>
    <property type="match status" value="1"/>
</dbReference>
<comment type="caution">
    <text evidence="15">The sequence shown here is derived from an EMBL/GenBank/DDBJ whole genome shotgun (WGS) entry which is preliminary data.</text>
</comment>
<dbReference type="SUPFAM" id="SSF54928">
    <property type="entry name" value="RNA-binding domain, RBD"/>
    <property type="match status" value="1"/>
</dbReference>
<comment type="subcellular location">
    <subcellularLocation>
        <location evidence="1">Nucleus</location>
    </subcellularLocation>
</comment>
<dbReference type="GO" id="GO:0007023">
    <property type="term" value="P:post-chaperonin tubulin folding pathway"/>
    <property type="evidence" value="ECO:0007669"/>
    <property type="project" value="InterPro"/>
</dbReference>
<feature type="compositionally biased region" description="Basic and acidic residues" evidence="13">
    <location>
        <begin position="1566"/>
        <end position="1579"/>
    </location>
</feature>
<dbReference type="InterPro" id="IPR000504">
    <property type="entry name" value="RRM_dom"/>
</dbReference>
<keyword evidence="10" id="KW-0539">Nucleus</keyword>
<evidence type="ECO:0000313" key="15">
    <source>
        <dbReference type="EMBL" id="RDW62961.1"/>
    </source>
</evidence>
<dbReference type="SUPFAM" id="SSF48371">
    <property type="entry name" value="ARM repeat"/>
    <property type="match status" value="2"/>
</dbReference>
<dbReference type="RefSeq" id="XP_026599150.1">
    <property type="nucleotide sequence ID" value="XM_026752088.1"/>
</dbReference>
<keyword evidence="3" id="KW-0507">mRNA processing</keyword>
<dbReference type="STRING" id="1810919.A0A3D8QMM7"/>
<dbReference type="GO" id="GO:0008380">
    <property type="term" value="P:RNA splicing"/>
    <property type="evidence" value="ECO:0007669"/>
    <property type="project" value="UniProtKB-KW"/>
</dbReference>
<evidence type="ECO:0000313" key="16">
    <source>
        <dbReference type="Proteomes" id="UP000256690"/>
    </source>
</evidence>
<dbReference type="PROSITE" id="PS00061">
    <property type="entry name" value="ADH_SHORT"/>
    <property type="match status" value="1"/>
</dbReference>
<evidence type="ECO:0000256" key="2">
    <source>
        <dbReference type="ARBA" id="ARBA00007243"/>
    </source>
</evidence>
<dbReference type="GO" id="GO:0006397">
    <property type="term" value="P:mRNA processing"/>
    <property type="evidence" value="ECO:0007669"/>
    <property type="project" value="UniProtKB-KW"/>
</dbReference>
<evidence type="ECO:0000256" key="7">
    <source>
        <dbReference type="ARBA" id="ARBA00022884"/>
    </source>
</evidence>
<comment type="similarity">
    <text evidence="2">Belongs to the RRM U1 A/B'' family.</text>
</comment>
<dbReference type="Gene3D" id="3.40.50.720">
    <property type="entry name" value="NAD(P)-binding Rossmann-like Domain"/>
    <property type="match status" value="1"/>
</dbReference>
<dbReference type="InterPro" id="IPR033162">
    <property type="entry name" value="TBCD"/>
</dbReference>
<gene>
    <name evidence="15" type="ORF">DSM5745_10072</name>
</gene>
<feature type="region of interest" description="Disordered" evidence="13">
    <location>
        <begin position="1566"/>
        <end position="1607"/>
    </location>
</feature>
<dbReference type="PRINTS" id="PR00081">
    <property type="entry name" value="GDHRDH"/>
</dbReference>
<dbReference type="InterPro" id="IPR016024">
    <property type="entry name" value="ARM-type_fold"/>
</dbReference>
<keyword evidence="16" id="KW-1185">Reference proteome</keyword>
<evidence type="ECO:0000256" key="1">
    <source>
        <dbReference type="ARBA" id="ARBA00004123"/>
    </source>
</evidence>
<evidence type="ECO:0000256" key="13">
    <source>
        <dbReference type="SAM" id="MobiDB-lite"/>
    </source>
</evidence>
<evidence type="ECO:0000259" key="14">
    <source>
        <dbReference type="PROSITE" id="PS50102"/>
    </source>
</evidence>
<dbReference type="InterPro" id="IPR011989">
    <property type="entry name" value="ARM-like"/>
</dbReference>
<dbReference type="GO" id="GO:0044550">
    <property type="term" value="P:secondary metabolite biosynthetic process"/>
    <property type="evidence" value="ECO:0007669"/>
    <property type="project" value="UniProtKB-ARBA"/>
</dbReference>
<dbReference type="PROSITE" id="PS50102">
    <property type="entry name" value="RRM"/>
    <property type="match status" value="2"/>
</dbReference>
<keyword evidence="8" id="KW-0143">Chaperone</keyword>
<dbReference type="SMART" id="SM00360">
    <property type="entry name" value="RRM"/>
    <property type="match status" value="2"/>
</dbReference>
<feature type="domain" description="RRM" evidence="14">
    <location>
        <begin position="1623"/>
        <end position="1698"/>
    </location>
</feature>
<feature type="domain" description="RRM" evidence="14">
    <location>
        <begin position="1461"/>
        <end position="1540"/>
    </location>
</feature>
<dbReference type="OrthoDB" id="10253476at2759"/>
<dbReference type="GO" id="GO:0005096">
    <property type="term" value="F:GTPase activator activity"/>
    <property type="evidence" value="ECO:0007669"/>
    <property type="project" value="InterPro"/>
</dbReference>
<dbReference type="GO" id="GO:0005681">
    <property type="term" value="C:spliceosomal complex"/>
    <property type="evidence" value="ECO:0007669"/>
    <property type="project" value="UniProtKB-KW"/>
</dbReference>
<dbReference type="InterPro" id="IPR022577">
    <property type="entry name" value="TBCD_C"/>
</dbReference>
<dbReference type="GO" id="GO:0000226">
    <property type="term" value="P:microtubule cytoskeleton organization"/>
    <property type="evidence" value="ECO:0007669"/>
    <property type="project" value="TreeGrafter"/>
</dbReference>
<evidence type="ECO:0000256" key="5">
    <source>
        <dbReference type="ARBA" id="ARBA00022737"/>
    </source>
</evidence>
<dbReference type="InterPro" id="IPR035979">
    <property type="entry name" value="RBD_domain_sf"/>
</dbReference>
<feature type="region of interest" description="Disordered" evidence="13">
    <location>
        <begin position="1677"/>
        <end position="1698"/>
    </location>
</feature>
<dbReference type="InterPro" id="IPR058033">
    <property type="entry name" value="ARM_TBCD_2nd"/>
</dbReference>
<dbReference type="EMBL" id="PVWQ01000015">
    <property type="protein sequence ID" value="RDW62961.1"/>
    <property type="molecule type" value="Genomic_DNA"/>
</dbReference>
<keyword evidence="6" id="KW-0521">NADP</keyword>
<dbReference type="SUPFAM" id="SSF51735">
    <property type="entry name" value="NAD(P)-binding Rossmann-fold domains"/>
    <property type="match status" value="1"/>
</dbReference>
<name>A0A3D8QMM7_9EURO</name>
<dbReference type="Gene3D" id="1.25.10.10">
    <property type="entry name" value="Leucine-rich Repeat Variant"/>
    <property type="match status" value="1"/>
</dbReference>
<evidence type="ECO:0000256" key="11">
    <source>
        <dbReference type="ARBA" id="ARBA00023274"/>
    </source>
</evidence>
<dbReference type="FunFam" id="3.30.70.330:FF:000039">
    <property type="entry name" value="U1 small nuclear ribonucleoprotein A"/>
    <property type="match status" value="1"/>
</dbReference>
<reference evidence="15 16" key="1">
    <citation type="journal article" date="2018" name="IMA Fungus">
        <title>IMA Genome-F 9: Draft genome sequence of Annulohypoxylon stygium, Aspergillus mulundensis, Berkeleyomyces basicola (syn. Thielaviopsis basicola), Ceratocystis smalleyi, two Cercospora beticola strains, Coleophoma cylindrospora, Fusarium fracticaudum, Phialophora cf. hyalina, and Morchella septimelata.</title>
        <authorList>
            <person name="Wingfield B.D."/>
            <person name="Bills G.F."/>
            <person name="Dong Y."/>
            <person name="Huang W."/>
            <person name="Nel W.J."/>
            <person name="Swalarsk-Parry B.S."/>
            <person name="Vaghefi N."/>
            <person name="Wilken P.M."/>
            <person name="An Z."/>
            <person name="de Beer Z.W."/>
            <person name="De Vos L."/>
            <person name="Chen L."/>
            <person name="Duong T.A."/>
            <person name="Gao Y."/>
            <person name="Hammerbacher A."/>
            <person name="Kikkert J.R."/>
            <person name="Li Y."/>
            <person name="Li H."/>
            <person name="Li K."/>
            <person name="Li Q."/>
            <person name="Liu X."/>
            <person name="Ma X."/>
            <person name="Naidoo K."/>
            <person name="Pethybridge S.J."/>
            <person name="Sun J."/>
            <person name="Steenkamp E.T."/>
            <person name="van der Nest M.A."/>
            <person name="van Wyk S."/>
            <person name="Wingfield M.J."/>
            <person name="Xiong C."/>
            <person name="Yue Q."/>
            <person name="Zhang X."/>
        </authorList>
    </citation>
    <scope>NUCLEOTIDE SEQUENCE [LARGE SCALE GENOMIC DNA]</scope>
    <source>
        <strain evidence="15 16">DSM 5745</strain>
    </source>
</reference>
<dbReference type="Pfam" id="PF00076">
    <property type="entry name" value="RRM_1"/>
    <property type="match status" value="2"/>
</dbReference>
<dbReference type="InterPro" id="IPR020904">
    <property type="entry name" value="Sc_DH/Rdtase_CS"/>
</dbReference>
<evidence type="ECO:0000256" key="3">
    <source>
        <dbReference type="ARBA" id="ARBA00022664"/>
    </source>
</evidence>
<dbReference type="FunFam" id="3.30.70.330:FF:000029">
    <property type="entry name" value="U2 small nuclear ribonucleoprotein B"/>
    <property type="match status" value="1"/>
</dbReference>
<dbReference type="GO" id="GO:0003723">
    <property type="term" value="F:RNA binding"/>
    <property type="evidence" value="ECO:0007669"/>
    <property type="project" value="UniProtKB-UniRule"/>
</dbReference>
<accession>A0A3D8QMM7</accession>
<dbReference type="GO" id="GO:0030532">
    <property type="term" value="C:small nuclear ribonucleoprotein complex"/>
    <property type="evidence" value="ECO:0007669"/>
    <property type="project" value="UniProtKB-ARBA"/>
</dbReference>